<dbReference type="GO" id="GO:0008270">
    <property type="term" value="F:zinc ion binding"/>
    <property type="evidence" value="ECO:0007669"/>
    <property type="project" value="UniProtKB-KW"/>
</dbReference>
<keyword evidence="5 14" id="KW-0812">Transmembrane</keyword>
<keyword evidence="6" id="KW-0479">Metal-binding</keyword>
<dbReference type="GO" id="GO:0016020">
    <property type="term" value="C:membrane"/>
    <property type="evidence" value="ECO:0007669"/>
    <property type="project" value="UniProtKB-SubCell"/>
</dbReference>
<evidence type="ECO:0000313" key="17">
    <source>
        <dbReference type="EMBL" id="KAI1615008.1"/>
    </source>
</evidence>
<dbReference type="EC" id="2.3.2.27" evidence="3"/>
<sequence length="512" mass="54643">MHSFYDIGRWSSVAIASLSMLCWQTYAQTLTPSNDTSDLYSAATSPRFILNGTEFSSIKSVELAPLGVYAEMSHSSFLAVDVSGHLANVDASNANSITDESQFSYLSCDPSAYSGGNLDASDVFRVVVNSPRTSIVILYSETANHCTVSGLSQLPTIGGILTTTNPTTATKLAKLNLGTGSSGTANIFPDLDSYTNSTSGSFSGTALGSSPTTAVAMIILYSITGVITALFVVIIVTGAVRAHRHPERYGPRNVIGRGRQSRAKGIARAMLETLPIVKFGDHDDLPKKPAEGSDLEMNAANTETPATNDVEPTNKAVPGQLTTTDAAAQAGVAAHNPDGRDAEGHLGCSICTEDFNKGEEVRVLPCNHKFHPACVDPWLLNVSGTCPLCRIDLRPQDQEGDVEGAQRNDSSTPVPAGQAASLPPPLVGADTTDESGPRGGRRETIANLRHLAHGSREDRIAALRRFRQEGQRSNSPPRQSDEERSGLSRRFRERFRIRTERRGTAADQSAAQ</sequence>
<dbReference type="InterPro" id="IPR013083">
    <property type="entry name" value="Znf_RING/FYVE/PHD"/>
</dbReference>
<dbReference type="GO" id="GO:0016567">
    <property type="term" value="P:protein ubiquitination"/>
    <property type="evidence" value="ECO:0007669"/>
    <property type="project" value="TreeGrafter"/>
</dbReference>
<keyword evidence="10 14" id="KW-1133">Transmembrane helix</keyword>
<evidence type="ECO:0000256" key="8">
    <source>
        <dbReference type="ARBA" id="ARBA00022786"/>
    </source>
</evidence>
<dbReference type="SUPFAM" id="SSF57850">
    <property type="entry name" value="RING/U-box"/>
    <property type="match status" value="1"/>
</dbReference>
<evidence type="ECO:0000256" key="15">
    <source>
        <dbReference type="SAM" id="SignalP"/>
    </source>
</evidence>
<comment type="catalytic activity">
    <reaction evidence="1">
        <text>S-ubiquitinyl-[E2 ubiquitin-conjugating enzyme]-L-cysteine + [acceptor protein]-L-lysine = [E2 ubiquitin-conjugating enzyme]-L-cysteine + N(6)-ubiquitinyl-[acceptor protein]-L-lysine.</text>
        <dbReference type="EC" id="2.3.2.27"/>
    </reaction>
</comment>
<dbReference type="PROSITE" id="PS50089">
    <property type="entry name" value="ZF_RING_2"/>
    <property type="match status" value="1"/>
</dbReference>
<comment type="caution">
    <text evidence="17">The sequence shown here is derived from an EMBL/GenBank/DDBJ whole genome shotgun (WGS) entry which is preliminary data.</text>
</comment>
<evidence type="ECO:0000256" key="13">
    <source>
        <dbReference type="SAM" id="MobiDB-lite"/>
    </source>
</evidence>
<evidence type="ECO:0000256" key="3">
    <source>
        <dbReference type="ARBA" id="ARBA00012483"/>
    </source>
</evidence>
<feature type="compositionally biased region" description="Basic and acidic residues" evidence="13">
    <location>
        <begin position="494"/>
        <end position="504"/>
    </location>
</feature>
<evidence type="ECO:0000313" key="18">
    <source>
        <dbReference type="Proteomes" id="UP001203852"/>
    </source>
</evidence>
<evidence type="ECO:0000256" key="7">
    <source>
        <dbReference type="ARBA" id="ARBA00022771"/>
    </source>
</evidence>
<proteinExistence type="predicted"/>
<dbReference type="PANTHER" id="PTHR45977:SF4">
    <property type="entry name" value="RING-TYPE DOMAIN-CONTAINING PROTEIN"/>
    <property type="match status" value="1"/>
</dbReference>
<accession>A0AAN6IEZ0</accession>
<keyword evidence="8" id="KW-0833">Ubl conjugation pathway</keyword>
<dbReference type="Gene3D" id="3.30.40.10">
    <property type="entry name" value="Zinc/RING finger domain, C3HC4 (zinc finger)"/>
    <property type="match status" value="1"/>
</dbReference>
<evidence type="ECO:0000259" key="16">
    <source>
        <dbReference type="PROSITE" id="PS50089"/>
    </source>
</evidence>
<keyword evidence="4" id="KW-0808">Transferase</keyword>
<keyword evidence="9" id="KW-0862">Zinc</keyword>
<feature type="region of interest" description="Disordered" evidence="13">
    <location>
        <begin position="282"/>
        <end position="314"/>
    </location>
</feature>
<gene>
    <name evidence="17" type="ORF">EDD36DRAFT_171805</name>
</gene>
<protein>
    <recommendedName>
        <fullName evidence="3">RING-type E3 ubiquitin transferase</fullName>
        <ecNumber evidence="3">2.3.2.27</ecNumber>
    </recommendedName>
</protein>
<dbReference type="AlphaFoldDB" id="A0AAN6IEZ0"/>
<dbReference type="PANTHER" id="PTHR45977">
    <property type="entry name" value="TARGET OF ERK KINASE MPK-1"/>
    <property type="match status" value="1"/>
</dbReference>
<evidence type="ECO:0000256" key="5">
    <source>
        <dbReference type="ARBA" id="ARBA00022692"/>
    </source>
</evidence>
<dbReference type="CDD" id="cd16454">
    <property type="entry name" value="RING-H2_PA-TM-RING"/>
    <property type="match status" value="1"/>
</dbReference>
<evidence type="ECO:0000256" key="4">
    <source>
        <dbReference type="ARBA" id="ARBA00022679"/>
    </source>
</evidence>
<name>A0AAN6IEZ0_9EURO</name>
<dbReference type="Pfam" id="PF13639">
    <property type="entry name" value="zf-RING_2"/>
    <property type="match status" value="1"/>
</dbReference>
<keyword evidence="18" id="KW-1185">Reference proteome</keyword>
<feature type="domain" description="RING-type" evidence="16">
    <location>
        <begin position="348"/>
        <end position="390"/>
    </location>
</feature>
<feature type="region of interest" description="Disordered" evidence="13">
    <location>
        <begin position="399"/>
        <end position="446"/>
    </location>
</feature>
<keyword evidence="7 12" id="KW-0863">Zinc-finger</keyword>
<feature type="compositionally biased region" description="Basic and acidic residues" evidence="13">
    <location>
        <begin position="282"/>
        <end position="291"/>
    </location>
</feature>
<organism evidence="17 18">
    <name type="scientific">Exophiala viscosa</name>
    <dbReference type="NCBI Taxonomy" id="2486360"/>
    <lineage>
        <taxon>Eukaryota</taxon>
        <taxon>Fungi</taxon>
        <taxon>Dikarya</taxon>
        <taxon>Ascomycota</taxon>
        <taxon>Pezizomycotina</taxon>
        <taxon>Eurotiomycetes</taxon>
        <taxon>Chaetothyriomycetidae</taxon>
        <taxon>Chaetothyriales</taxon>
        <taxon>Herpotrichiellaceae</taxon>
        <taxon>Exophiala</taxon>
    </lineage>
</organism>
<dbReference type="SMART" id="SM00184">
    <property type="entry name" value="RING"/>
    <property type="match status" value="1"/>
</dbReference>
<dbReference type="InterPro" id="IPR001841">
    <property type="entry name" value="Znf_RING"/>
</dbReference>
<evidence type="ECO:0000256" key="9">
    <source>
        <dbReference type="ARBA" id="ARBA00022833"/>
    </source>
</evidence>
<feature type="compositionally biased region" description="Polar residues" evidence="13">
    <location>
        <begin position="299"/>
        <end position="311"/>
    </location>
</feature>
<evidence type="ECO:0000256" key="12">
    <source>
        <dbReference type="PROSITE-ProRule" id="PRU00175"/>
    </source>
</evidence>
<dbReference type="GO" id="GO:0061630">
    <property type="term" value="F:ubiquitin protein ligase activity"/>
    <property type="evidence" value="ECO:0007669"/>
    <property type="project" value="UniProtKB-EC"/>
</dbReference>
<feature type="transmembrane region" description="Helical" evidence="14">
    <location>
        <begin position="218"/>
        <end position="240"/>
    </location>
</feature>
<feature type="region of interest" description="Disordered" evidence="13">
    <location>
        <begin position="466"/>
        <end position="512"/>
    </location>
</feature>
<keyword evidence="15" id="KW-0732">Signal</keyword>
<evidence type="ECO:0000256" key="10">
    <source>
        <dbReference type="ARBA" id="ARBA00022989"/>
    </source>
</evidence>
<feature type="chain" id="PRO_5042972390" description="RING-type E3 ubiquitin transferase" evidence="15">
    <location>
        <begin position="28"/>
        <end position="512"/>
    </location>
</feature>
<comment type="subcellular location">
    <subcellularLocation>
        <location evidence="2">Membrane</location>
        <topology evidence="2">Multi-pass membrane protein</topology>
    </subcellularLocation>
</comment>
<evidence type="ECO:0000256" key="14">
    <source>
        <dbReference type="SAM" id="Phobius"/>
    </source>
</evidence>
<reference evidence="17" key="1">
    <citation type="journal article" date="2022" name="bioRxiv">
        <title>Deciphering the potential niche of two novel black yeast fungi from a biological soil crust based on their genomes, phenotypes, and melanin regulation.</title>
        <authorList>
            <consortium name="DOE Joint Genome Institute"/>
            <person name="Carr E.C."/>
            <person name="Barton Q."/>
            <person name="Grambo S."/>
            <person name="Sullivan M."/>
            <person name="Renfro C.M."/>
            <person name="Kuo A."/>
            <person name="Pangilinan J."/>
            <person name="Lipzen A."/>
            <person name="Keymanesh K."/>
            <person name="Savage E."/>
            <person name="Barry K."/>
            <person name="Grigoriev I.V."/>
            <person name="Riekhof W.R."/>
            <person name="Harris S.S."/>
        </authorList>
    </citation>
    <scope>NUCLEOTIDE SEQUENCE</scope>
    <source>
        <strain evidence="17">JF 03-4F</strain>
    </source>
</reference>
<evidence type="ECO:0000256" key="6">
    <source>
        <dbReference type="ARBA" id="ARBA00022723"/>
    </source>
</evidence>
<evidence type="ECO:0000256" key="11">
    <source>
        <dbReference type="ARBA" id="ARBA00023136"/>
    </source>
</evidence>
<dbReference type="Proteomes" id="UP001203852">
    <property type="component" value="Unassembled WGS sequence"/>
</dbReference>
<dbReference type="EMBL" id="MU404352">
    <property type="protein sequence ID" value="KAI1615008.1"/>
    <property type="molecule type" value="Genomic_DNA"/>
</dbReference>
<feature type="signal peptide" evidence="15">
    <location>
        <begin position="1"/>
        <end position="27"/>
    </location>
</feature>
<evidence type="ECO:0000256" key="1">
    <source>
        <dbReference type="ARBA" id="ARBA00000900"/>
    </source>
</evidence>
<dbReference type="GO" id="GO:0006511">
    <property type="term" value="P:ubiquitin-dependent protein catabolic process"/>
    <property type="evidence" value="ECO:0007669"/>
    <property type="project" value="TreeGrafter"/>
</dbReference>
<keyword evidence="11 14" id="KW-0472">Membrane</keyword>
<evidence type="ECO:0000256" key="2">
    <source>
        <dbReference type="ARBA" id="ARBA00004141"/>
    </source>
</evidence>